<keyword evidence="3" id="KW-0255">Endonuclease</keyword>
<dbReference type="InterPro" id="IPR050312">
    <property type="entry name" value="IolE/XylAMocC-like"/>
</dbReference>
<evidence type="ECO:0000313" key="5">
    <source>
        <dbReference type="Proteomes" id="UP000246004"/>
    </source>
</evidence>
<dbReference type="EMBL" id="LMVN01000009">
    <property type="protein sequence ID" value="PAV07724.1"/>
    <property type="molecule type" value="Genomic_DNA"/>
</dbReference>
<comment type="caution">
    <text evidence="2">The sequence shown here is derived from an EMBL/GenBank/DDBJ whole genome shotgun (WGS) entry which is preliminary data.</text>
</comment>
<gene>
    <name evidence="3" type="primary">nfo_1</name>
    <name evidence="2" type="ORF">ASJ82_00910</name>
    <name evidence="3" type="ORF">MSCUN_01400</name>
</gene>
<keyword evidence="2" id="KW-0413">Isomerase</keyword>
<evidence type="ECO:0000313" key="2">
    <source>
        <dbReference type="EMBL" id="PAV07724.1"/>
    </source>
</evidence>
<reference evidence="3 5" key="1">
    <citation type="submission" date="2016-04" db="EMBL/GenBank/DDBJ databases">
        <title>Genome sequence of Methanosphaera cuniculi DSM 4103.</title>
        <authorList>
            <person name="Poehlein A."/>
            <person name="Seedorf H."/>
            <person name="Daniel R."/>
        </authorList>
    </citation>
    <scope>NUCLEOTIDE SEQUENCE [LARGE SCALE GENOMIC DNA]</scope>
    <source>
        <strain evidence="3 5">DSM 4103</strain>
    </source>
</reference>
<evidence type="ECO:0000313" key="4">
    <source>
        <dbReference type="Proteomes" id="UP000217528"/>
    </source>
</evidence>
<dbReference type="InterPro" id="IPR013022">
    <property type="entry name" value="Xyl_isomerase-like_TIM-brl"/>
</dbReference>
<protein>
    <submittedName>
        <fullName evidence="3">Endonuclease 4</fullName>
        <ecNumber evidence="3">3.1.21.2</ecNumber>
    </submittedName>
    <submittedName>
        <fullName evidence="2">Sugar phosphate isomerase</fullName>
    </submittedName>
</protein>
<keyword evidence="3" id="KW-0378">Hydrolase</keyword>
<dbReference type="PANTHER" id="PTHR12110:SF21">
    <property type="entry name" value="XYLOSE ISOMERASE-LIKE TIM BARREL DOMAIN-CONTAINING PROTEIN"/>
    <property type="match status" value="1"/>
</dbReference>
<dbReference type="Proteomes" id="UP000246004">
    <property type="component" value="Unassembled WGS sequence"/>
</dbReference>
<keyword evidence="3" id="KW-0540">Nuclease</keyword>
<feature type="domain" description="Xylose isomerase-like TIM barrel" evidence="1">
    <location>
        <begin position="47"/>
        <end position="248"/>
    </location>
</feature>
<dbReference type="Proteomes" id="UP000217528">
    <property type="component" value="Unassembled WGS sequence"/>
</dbReference>
<proteinExistence type="predicted"/>
<name>A0A2A2HEN3_9EURY</name>
<sequence length="252" mass="28647">MKISVSTLGLYPAKIENVLNFIDDQKLDYLEVIHEYPYDHLTYDDFANHDINISLHSPMSDVNIASHVDKIRNTSIEAVCDSFKLANEIGANRVVVHPGSIPIMALKYPEKILDYNTESLKKLQKSAEDYGVMMCVENMPLFERMLFTNVDALFDFIDTDIHSGITMDVGHGHNNGFTPDEMLASDNIHHIHLSDNDGSYDMHDALGKHNIDFPKIFEILKDKKYDDICVIEVNTKAEVLQSIDYLKSINIL</sequence>
<accession>A0A2A2HEN3</accession>
<evidence type="ECO:0000313" key="3">
    <source>
        <dbReference type="EMBL" id="PWL08931.1"/>
    </source>
</evidence>
<dbReference type="Pfam" id="PF01261">
    <property type="entry name" value="AP_endonuc_2"/>
    <property type="match status" value="1"/>
</dbReference>
<dbReference type="Gene3D" id="3.20.20.150">
    <property type="entry name" value="Divalent-metal-dependent TIM barrel enzymes"/>
    <property type="match status" value="1"/>
</dbReference>
<dbReference type="EC" id="3.1.21.2" evidence="3"/>
<evidence type="ECO:0000259" key="1">
    <source>
        <dbReference type="Pfam" id="PF01261"/>
    </source>
</evidence>
<dbReference type="EMBL" id="LWMS01000004">
    <property type="protein sequence ID" value="PWL08931.1"/>
    <property type="molecule type" value="Genomic_DNA"/>
</dbReference>
<dbReference type="GO" id="GO:0016853">
    <property type="term" value="F:isomerase activity"/>
    <property type="evidence" value="ECO:0007669"/>
    <property type="project" value="UniProtKB-KW"/>
</dbReference>
<keyword evidence="4" id="KW-1185">Reference proteome</keyword>
<dbReference type="PANTHER" id="PTHR12110">
    <property type="entry name" value="HYDROXYPYRUVATE ISOMERASE"/>
    <property type="match status" value="1"/>
</dbReference>
<dbReference type="OrthoDB" id="372143at2157"/>
<dbReference type="SUPFAM" id="SSF51658">
    <property type="entry name" value="Xylose isomerase-like"/>
    <property type="match status" value="1"/>
</dbReference>
<dbReference type="InterPro" id="IPR036237">
    <property type="entry name" value="Xyl_isomerase-like_sf"/>
</dbReference>
<dbReference type="GO" id="GO:0008833">
    <property type="term" value="F:deoxyribonuclease IV (phage-T4-induced) activity"/>
    <property type="evidence" value="ECO:0007669"/>
    <property type="project" value="UniProtKB-EC"/>
</dbReference>
<dbReference type="RefSeq" id="WP_095608352.1">
    <property type="nucleotide sequence ID" value="NZ_CAUHCB010000001.1"/>
</dbReference>
<organism evidence="2 4">
    <name type="scientific">Methanosphaera cuniculi</name>
    <dbReference type="NCBI Taxonomy" id="1077256"/>
    <lineage>
        <taxon>Archaea</taxon>
        <taxon>Methanobacteriati</taxon>
        <taxon>Methanobacteriota</taxon>
        <taxon>Methanomada group</taxon>
        <taxon>Methanobacteria</taxon>
        <taxon>Methanobacteriales</taxon>
        <taxon>Methanobacteriaceae</taxon>
        <taxon>Methanosphaera</taxon>
    </lineage>
</organism>
<reference evidence="2 4" key="2">
    <citation type="journal article" date="2017" name="BMC Genomics">
        <title>Genomic analysis of methanogenic archaea reveals a shift towards energy conservation.</title>
        <authorList>
            <person name="Gilmore S.P."/>
            <person name="Henske J.K."/>
            <person name="Sexton J.A."/>
            <person name="Solomon K.V."/>
            <person name="Seppala S."/>
            <person name="Yoo J.I."/>
            <person name="Huyett L.M."/>
            <person name="Pressman A."/>
            <person name="Cogan J.Z."/>
            <person name="Kivenson V."/>
            <person name="Peng X."/>
            <person name="Tan Y."/>
            <person name="Valentine D.L."/>
            <person name="O'Malley M.A."/>
        </authorList>
    </citation>
    <scope>NUCLEOTIDE SEQUENCE [LARGE SCALE GENOMIC DNA]</scope>
    <source>
        <strain evidence="2 4">1R-7</strain>
    </source>
</reference>
<dbReference type="AlphaFoldDB" id="A0A2A2HEN3"/>